<evidence type="ECO:0000256" key="1">
    <source>
        <dbReference type="ARBA" id="ARBA00001974"/>
    </source>
</evidence>
<dbReference type="InterPro" id="IPR000447">
    <property type="entry name" value="G3P_DH_FAD-dep"/>
</dbReference>
<evidence type="ECO:0000256" key="7">
    <source>
        <dbReference type="ARBA" id="ARBA00023002"/>
    </source>
</evidence>
<dbReference type="Gene3D" id="3.50.50.60">
    <property type="entry name" value="FAD/NAD(P)-binding domain"/>
    <property type="match status" value="1"/>
</dbReference>
<dbReference type="PRINTS" id="PR01001">
    <property type="entry name" value="FADG3PDH"/>
</dbReference>
<evidence type="ECO:0000256" key="2">
    <source>
        <dbReference type="ARBA" id="ARBA00004977"/>
    </source>
</evidence>
<dbReference type="GO" id="GO:0004368">
    <property type="term" value="F:glycerol-3-phosphate dehydrogenase (quinone) activity"/>
    <property type="evidence" value="ECO:0007669"/>
    <property type="project" value="UniProtKB-EC"/>
</dbReference>
<dbReference type="PANTHER" id="PTHR11985:SF35">
    <property type="entry name" value="ANAEROBIC GLYCEROL-3-PHOSPHATE DEHYDROGENASE SUBUNIT A"/>
    <property type="match status" value="1"/>
</dbReference>
<dbReference type="Pfam" id="PF01266">
    <property type="entry name" value="DAO"/>
    <property type="match status" value="1"/>
</dbReference>
<dbReference type="PROSITE" id="PS00977">
    <property type="entry name" value="FAD_G3PDH_1"/>
    <property type="match status" value="1"/>
</dbReference>
<feature type="domain" description="Alpha-glycerophosphate oxidase C-terminal" evidence="11">
    <location>
        <begin position="392"/>
        <end position="518"/>
    </location>
</feature>
<keyword evidence="6" id="KW-0274">FAD</keyword>
<dbReference type="RefSeq" id="WP_094922069.1">
    <property type="nucleotide sequence ID" value="NZ_NPIA01000001.1"/>
</dbReference>
<dbReference type="Gene3D" id="3.30.9.10">
    <property type="entry name" value="D-Amino Acid Oxidase, subunit A, domain 2"/>
    <property type="match status" value="1"/>
</dbReference>
<dbReference type="UniPathway" id="UPA00618">
    <property type="reaction ID" value="UER00674"/>
</dbReference>
<comment type="similarity">
    <text evidence="3 9">Belongs to the FAD-dependent glycerol-3-phosphate dehydrogenase family.</text>
</comment>
<dbReference type="InterPro" id="IPR036188">
    <property type="entry name" value="FAD/NAD-bd_sf"/>
</dbReference>
<accession>A0A263BZN6</accession>
<dbReference type="PANTHER" id="PTHR11985">
    <property type="entry name" value="GLYCEROL-3-PHOSPHATE DEHYDROGENASE"/>
    <property type="match status" value="1"/>
</dbReference>
<evidence type="ECO:0000256" key="6">
    <source>
        <dbReference type="ARBA" id="ARBA00022827"/>
    </source>
</evidence>
<evidence type="ECO:0000256" key="4">
    <source>
        <dbReference type="ARBA" id="ARBA00022630"/>
    </source>
</evidence>
<evidence type="ECO:0000256" key="3">
    <source>
        <dbReference type="ARBA" id="ARBA00007330"/>
    </source>
</evidence>
<name>A0A263BZN6_9BACI</name>
<dbReference type="GO" id="GO:0019563">
    <property type="term" value="P:glycerol catabolic process"/>
    <property type="evidence" value="ECO:0007669"/>
    <property type="project" value="UniProtKB-UniPathway"/>
</dbReference>
<dbReference type="Gene3D" id="1.10.8.870">
    <property type="entry name" value="Alpha-glycerophosphate oxidase, cap domain"/>
    <property type="match status" value="1"/>
</dbReference>
<reference evidence="12 13" key="2">
    <citation type="submission" date="2017-09" db="EMBL/GenBank/DDBJ databases">
        <title>Bacillus patelloidae sp. nov., isolated from the intestinal tract of a marine limpet.</title>
        <authorList>
            <person name="Liu R."/>
            <person name="Dong C."/>
            <person name="Shao Z."/>
        </authorList>
    </citation>
    <scope>NUCLEOTIDE SEQUENCE [LARGE SCALE GENOMIC DNA]</scope>
    <source>
        <strain evidence="12 13">SA5d-4</strain>
    </source>
</reference>
<keyword evidence="7 9" id="KW-0560">Oxidoreductase</keyword>
<dbReference type="Pfam" id="PF16901">
    <property type="entry name" value="DAO_C"/>
    <property type="match status" value="1"/>
</dbReference>
<comment type="catalytic activity">
    <reaction evidence="8 9">
        <text>a quinone + sn-glycerol 3-phosphate = dihydroxyacetone phosphate + a quinol</text>
        <dbReference type="Rhea" id="RHEA:18977"/>
        <dbReference type="ChEBI" id="CHEBI:24646"/>
        <dbReference type="ChEBI" id="CHEBI:57597"/>
        <dbReference type="ChEBI" id="CHEBI:57642"/>
        <dbReference type="ChEBI" id="CHEBI:132124"/>
        <dbReference type="EC" id="1.1.5.3"/>
    </reaction>
</comment>
<keyword evidence="5" id="KW-0319">Glycerol metabolism</keyword>
<evidence type="ECO:0000313" key="12">
    <source>
        <dbReference type="EMBL" id="OZM58727.1"/>
    </source>
</evidence>
<keyword evidence="4 9" id="KW-0285">Flavoprotein</keyword>
<proteinExistence type="inferred from homology"/>
<evidence type="ECO:0000256" key="5">
    <source>
        <dbReference type="ARBA" id="ARBA00022798"/>
    </source>
</evidence>
<comment type="cofactor">
    <cofactor evidence="1 9">
        <name>FAD</name>
        <dbReference type="ChEBI" id="CHEBI:57692"/>
    </cofactor>
</comment>
<evidence type="ECO:0000259" key="10">
    <source>
        <dbReference type="Pfam" id="PF01266"/>
    </source>
</evidence>
<organism evidence="12 13">
    <name type="scientific">Lottiidibacillus patelloidae</name>
    <dbReference type="NCBI Taxonomy" id="2670334"/>
    <lineage>
        <taxon>Bacteria</taxon>
        <taxon>Bacillati</taxon>
        <taxon>Bacillota</taxon>
        <taxon>Bacilli</taxon>
        <taxon>Bacillales</taxon>
        <taxon>Bacillaceae</taxon>
        <taxon>Lottiidibacillus</taxon>
    </lineage>
</organism>
<reference evidence="13" key="1">
    <citation type="submission" date="2017-08" db="EMBL/GenBank/DDBJ databases">
        <authorList>
            <person name="Huang Z."/>
        </authorList>
    </citation>
    <scope>NUCLEOTIDE SEQUENCE [LARGE SCALE GENOMIC DNA]</scope>
    <source>
        <strain evidence="13">SA5d-4</strain>
    </source>
</reference>
<dbReference type="SUPFAM" id="SSF54373">
    <property type="entry name" value="FAD-linked reductases, C-terminal domain"/>
    <property type="match status" value="1"/>
</dbReference>
<evidence type="ECO:0000259" key="11">
    <source>
        <dbReference type="Pfam" id="PF16901"/>
    </source>
</evidence>
<dbReference type="PROSITE" id="PS00978">
    <property type="entry name" value="FAD_G3PDH_2"/>
    <property type="match status" value="1"/>
</dbReference>
<dbReference type="AlphaFoldDB" id="A0A263BZN6"/>
<dbReference type="EC" id="1.1.5.3" evidence="9"/>
<comment type="caution">
    <text evidence="12">The sequence shown here is derived from an EMBL/GenBank/DDBJ whole genome shotgun (WGS) entry which is preliminary data.</text>
</comment>
<dbReference type="Proteomes" id="UP000217083">
    <property type="component" value="Unassembled WGS sequence"/>
</dbReference>
<feature type="domain" description="FAD dependent oxidoreductase" evidence="10">
    <location>
        <begin position="15"/>
        <end position="339"/>
    </location>
</feature>
<keyword evidence="13" id="KW-1185">Reference proteome</keyword>
<sequence length="543" mass="61300">MREKNFEQMEKESLDLLIIGGGITGAGIALDATSRGLKVGLIEMNDFAFGTSSRSTKLIHGGLRYLKQLDIKLVSEVGKERAIVYKNAPHLTSPEWMLLPIVKGGTYGKWMTSLGLKIYDWLARVKKEERRKMLSKEKTIQNEPLLREDILLGSGLYVEYVTNDARLTIEVLKEAVCRGAHAVNYVKAENLLYQDGRVVGVEATDQISNIKRTLYAKKVVNACGPWVDTIREKDRSKTGKHLMITKGIHIVVSREKFPLKQAVYFDNEDGRMLFAIPKNGKTYIGTTDTEYDGDLARPIATEEDCIYLLNGIASMFPSICLSLKDIESSWAGLRPLIHEHGKAPSEISRKDEIFESPSGLISIAGGKLTGYRKMAERVVDLVCMQLNKYTPCKTENIKLSGGNMSTVENLIEEIRETGHSIGLSDSEIHLLTRRYGSNIEKVFAKVNEVREYVKGESSVSLSLLLSLFYSLEEEMTVTPTDFFIRRTSDLYFNRKEVEEQMMEVATIMAYYGKWSDERLSYELTELNQQLEIVKFMEGSTNLV</sequence>
<dbReference type="InterPro" id="IPR038299">
    <property type="entry name" value="DAO_C_sf"/>
</dbReference>
<dbReference type="InterPro" id="IPR031656">
    <property type="entry name" value="DAO_C"/>
</dbReference>
<dbReference type="GO" id="GO:0009331">
    <property type="term" value="C:glycerol-3-phosphate dehydrogenase (FAD) complex"/>
    <property type="evidence" value="ECO:0007669"/>
    <property type="project" value="UniProtKB-UniRule"/>
</dbReference>
<dbReference type="GO" id="GO:0046168">
    <property type="term" value="P:glycerol-3-phosphate catabolic process"/>
    <property type="evidence" value="ECO:0007669"/>
    <property type="project" value="TreeGrafter"/>
</dbReference>
<evidence type="ECO:0000256" key="8">
    <source>
        <dbReference type="ARBA" id="ARBA00049055"/>
    </source>
</evidence>
<comment type="pathway">
    <text evidence="2">Polyol metabolism; glycerol degradation via glycerol kinase pathway; glycerone phosphate from sn-glycerol 3-phosphate (aerobic route): step 1/1.</text>
</comment>
<dbReference type="EMBL" id="NPIA01000001">
    <property type="protein sequence ID" value="OZM58727.1"/>
    <property type="molecule type" value="Genomic_DNA"/>
</dbReference>
<dbReference type="InterPro" id="IPR006076">
    <property type="entry name" value="FAD-dep_OxRdtase"/>
</dbReference>
<dbReference type="SUPFAM" id="SSF51905">
    <property type="entry name" value="FAD/NAD(P)-binding domain"/>
    <property type="match status" value="1"/>
</dbReference>
<evidence type="ECO:0000313" key="13">
    <source>
        <dbReference type="Proteomes" id="UP000217083"/>
    </source>
</evidence>
<protein>
    <recommendedName>
        <fullName evidence="9">Glycerol-3-phosphate dehydrogenase</fullName>
        <ecNumber evidence="9">1.1.5.3</ecNumber>
    </recommendedName>
</protein>
<gene>
    <name evidence="12" type="ORF">CIB95_00315</name>
</gene>
<evidence type="ECO:0000256" key="9">
    <source>
        <dbReference type="RuleBase" id="RU361217"/>
    </source>
</evidence>